<dbReference type="GO" id="GO:0004190">
    <property type="term" value="F:aspartic-type endopeptidase activity"/>
    <property type="evidence" value="ECO:0007669"/>
    <property type="project" value="UniProtKB-KW"/>
</dbReference>
<evidence type="ECO:0000256" key="11">
    <source>
        <dbReference type="ARBA" id="ARBA00023268"/>
    </source>
</evidence>
<dbReference type="InterPro" id="IPR041588">
    <property type="entry name" value="Integrase_H2C2"/>
</dbReference>
<evidence type="ECO:0000256" key="10">
    <source>
        <dbReference type="ARBA" id="ARBA00023172"/>
    </source>
</evidence>
<gene>
    <name evidence="13" type="ORF">EPI10_011485</name>
</gene>
<keyword evidence="3" id="KW-0064">Aspartyl protease</keyword>
<keyword evidence="8" id="KW-0548">Nucleotidyltransferase</keyword>
<evidence type="ECO:0000256" key="1">
    <source>
        <dbReference type="ARBA" id="ARBA00022670"/>
    </source>
</evidence>
<dbReference type="Gene3D" id="3.30.420.10">
    <property type="entry name" value="Ribonuclease H-like superfamily/Ribonuclease H"/>
    <property type="match status" value="1"/>
</dbReference>
<evidence type="ECO:0000256" key="2">
    <source>
        <dbReference type="ARBA" id="ARBA00022723"/>
    </source>
</evidence>
<dbReference type="CDD" id="cd01647">
    <property type="entry name" value="RT_LTR"/>
    <property type="match status" value="1"/>
</dbReference>
<dbReference type="SUPFAM" id="SSF56672">
    <property type="entry name" value="DNA/RNA polymerases"/>
    <property type="match status" value="1"/>
</dbReference>
<name>A0A5B6W874_9ROSI</name>
<dbReference type="GO" id="GO:0006508">
    <property type="term" value="P:proteolysis"/>
    <property type="evidence" value="ECO:0007669"/>
    <property type="project" value="UniProtKB-KW"/>
</dbReference>
<evidence type="ECO:0000259" key="12">
    <source>
        <dbReference type="PROSITE" id="PS50994"/>
    </source>
</evidence>
<keyword evidence="8" id="KW-0239">DNA-directed DNA polymerase</keyword>
<dbReference type="InterPro" id="IPR016197">
    <property type="entry name" value="Chromo-like_dom_sf"/>
</dbReference>
<dbReference type="SUPFAM" id="SSF53098">
    <property type="entry name" value="Ribonuclease H-like"/>
    <property type="match status" value="1"/>
</dbReference>
<keyword evidence="10" id="KW-0233">DNA recombination</keyword>
<keyword evidence="9" id="KW-0238">DNA-binding</keyword>
<keyword evidence="14" id="KW-1185">Reference proteome</keyword>
<dbReference type="GO" id="GO:0003964">
    <property type="term" value="F:RNA-directed DNA polymerase activity"/>
    <property type="evidence" value="ECO:0007669"/>
    <property type="project" value="UniProtKB-KW"/>
</dbReference>
<sequence>MKKLIQEMIQVGIIRDNNSSFTSPIVMVKKKYGSWRLCVVYSQLNQHTIKDKFPIPIIEELLDELGEARVFSKLDLGSGYHQIRMYGFYGYVKDRMYLIMLSQPFTDLLKKNGWGWSDQATTAFQALKVALCAAPVPVLSKFQLEFVVDTNASGIGVGAVLQQQGRPIAFFSKALGVRHQTLSIYEKEMLQSYELDDKLKRVIQDVQQSRHPDRKYSLDSRFLRRKGKIMVGRNLQLRQALFHHFHASAVGGHSGVHVTKKRVASLLYWKGLTTDVKHWIRECSVCQKCKGELVASLGLLQPLPILDRAWPVVSLSHPYTAKEVAQEYMNHVYKLHGMPDSIISDRDKIFVSRFWQELFHRAGTKLLLSTAYHPHTDGQTEVLNLCLKNYLRCMIGETPANWSHWSPLVEWWYNSSFYSSIRLTPYEALYGQSPLPHMPFLAEASSVTVVDRSLQAREAARKLLHFHLKRAQTCMKQLADKHRTERIFHVGDLVYLKLQPYRQQSIRKVINQKLSPKYYGPFQVIKKVGEVAYTLQLPSGSRIHPTFHVSQLKKHIGSTPSQDHLPLVDAHGVLQKEPIRIVDRRIVKRGNQAVTEVLVEWVHSFPEDATWEALSLLQTKYPHFHP</sequence>
<dbReference type="PANTHER" id="PTHR37984">
    <property type="entry name" value="PROTEIN CBG26694"/>
    <property type="match status" value="1"/>
</dbReference>
<keyword evidence="6" id="KW-0229">DNA integration</keyword>
<dbReference type="InterPro" id="IPR041577">
    <property type="entry name" value="RT_RNaseH_2"/>
</dbReference>
<dbReference type="GO" id="GO:0006310">
    <property type="term" value="P:DNA recombination"/>
    <property type="evidence" value="ECO:0007669"/>
    <property type="project" value="UniProtKB-KW"/>
</dbReference>
<evidence type="ECO:0000313" key="14">
    <source>
        <dbReference type="Proteomes" id="UP000325315"/>
    </source>
</evidence>
<keyword evidence="7" id="KW-0695">RNA-directed DNA polymerase</keyword>
<keyword evidence="5" id="KW-0460">Magnesium</keyword>
<dbReference type="GO" id="GO:0003887">
    <property type="term" value="F:DNA-directed DNA polymerase activity"/>
    <property type="evidence" value="ECO:0007669"/>
    <property type="project" value="UniProtKB-KW"/>
</dbReference>
<dbReference type="InterPro" id="IPR001584">
    <property type="entry name" value="Integrase_cat-core"/>
</dbReference>
<evidence type="ECO:0000256" key="6">
    <source>
        <dbReference type="ARBA" id="ARBA00022908"/>
    </source>
</evidence>
<dbReference type="Pfam" id="PF24626">
    <property type="entry name" value="SH3_Tf2-1"/>
    <property type="match status" value="1"/>
</dbReference>
<evidence type="ECO:0000256" key="8">
    <source>
        <dbReference type="ARBA" id="ARBA00022932"/>
    </source>
</evidence>
<dbReference type="GO" id="GO:0003677">
    <property type="term" value="F:DNA binding"/>
    <property type="evidence" value="ECO:0007669"/>
    <property type="project" value="UniProtKB-KW"/>
</dbReference>
<dbReference type="InterPro" id="IPR050951">
    <property type="entry name" value="Retrovirus_Pol_polyprotein"/>
</dbReference>
<dbReference type="InterPro" id="IPR043502">
    <property type="entry name" value="DNA/RNA_pol_sf"/>
</dbReference>
<reference evidence="14" key="1">
    <citation type="journal article" date="2019" name="Plant Biotechnol. J.">
        <title>Genome sequencing of the Australian wild diploid species Gossypium australe highlights disease resistance and delayed gland morphogenesis.</title>
        <authorList>
            <person name="Cai Y."/>
            <person name="Cai X."/>
            <person name="Wang Q."/>
            <person name="Wang P."/>
            <person name="Zhang Y."/>
            <person name="Cai C."/>
            <person name="Xu Y."/>
            <person name="Wang K."/>
            <person name="Zhou Z."/>
            <person name="Wang C."/>
            <person name="Geng S."/>
            <person name="Li B."/>
            <person name="Dong Q."/>
            <person name="Hou Y."/>
            <person name="Wang H."/>
            <person name="Ai P."/>
            <person name="Liu Z."/>
            <person name="Yi F."/>
            <person name="Sun M."/>
            <person name="An G."/>
            <person name="Cheng J."/>
            <person name="Zhang Y."/>
            <person name="Shi Q."/>
            <person name="Xie Y."/>
            <person name="Shi X."/>
            <person name="Chang Y."/>
            <person name="Huang F."/>
            <person name="Chen Y."/>
            <person name="Hong S."/>
            <person name="Mi L."/>
            <person name="Sun Q."/>
            <person name="Zhang L."/>
            <person name="Zhou B."/>
            <person name="Peng R."/>
            <person name="Zhang X."/>
            <person name="Liu F."/>
        </authorList>
    </citation>
    <scope>NUCLEOTIDE SEQUENCE [LARGE SCALE GENOMIC DNA]</scope>
    <source>
        <strain evidence="14">cv. PA1801</strain>
    </source>
</reference>
<dbReference type="Gene3D" id="1.10.340.70">
    <property type="match status" value="1"/>
</dbReference>
<evidence type="ECO:0000256" key="7">
    <source>
        <dbReference type="ARBA" id="ARBA00022918"/>
    </source>
</evidence>
<dbReference type="SUPFAM" id="SSF54160">
    <property type="entry name" value="Chromo domain-like"/>
    <property type="match status" value="1"/>
</dbReference>
<dbReference type="Pfam" id="PF17921">
    <property type="entry name" value="Integrase_H2C2"/>
    <property type="match status" value="1"/>
</dbReference>
<protein>
    <submittedName>
        <fullName evidence="13">Retrotransposable element Tf2</fullName>
    </submittedName>
</protein>
<keyword evidence="11" id="KW-0511">Multifunctional enzyme</keyword>
<evidence type="ECO:0000313" key="13">
    <source>
        <dbReference type="EMBL" id="KAA3477606.1"/>
    </source>
</evidence>
<dbReference type="AlphaFoldDB" id="A0A5B6W874"/>
<keyword evidence="1" id="KW-0645">Protease</keyword>
<evidence type="ECO:0000256" key="3">
    <source>
        <dbReference type="ARBA" id="ARBA00022750"/>
    </source>
</evidence>
<keyword evidence="8" id="KW-0808">Transferase</keyword>
<dbReference type="Proteomes" id="UP000325315">
    <property type="component" value="Unassembled WGS sequence"/>
</dbReference>
<dbReference type="Pfam" id="PF17919">
    <property type="entry name" value="RT_RNaseH_2"/>
    <property type="match status" value="1"/>
</dbReference>
<dbReference type="InterPro" id="IPR036397">
    <property type="entry name" value="RNaseH_sf"/>
</dbReference>
<dbReference type="EMBL" id="SMMG02000004">
    <property type="protein sequence ID" value="KAA3477606.1"/>
    <property type="molecule type" value="Genomic_DNA"/>
</dbReference>
<organism evidence="13 14">
    <name type="scientific">Gossypium australe</name>
    <dbReference type="NCBI Taxonomy" id="47621"/>
    <lineage>
        <taxon>Eukaryota</taxon>
        <taxon>Viridiplantae</taxon>
        <taxon>Streptophyta</taxon>
        <taxon>Embryophyta</taxon>
        <taxon>Tracheophyta</taxon>
        <taxon>Spermatophyta</taxon>
        <taxon>Magnoliopsida</taxon>
        <taxon>eudicotyledons</taxon>
        <taxon>Gunneridae</taxon>
        <taxon>Pentapetalae</taxon>
        <taxon>rosids</taxon>
        <taxon>malvids</taxon>
        <taxon>Malvales</taxon>
        <taxon>Malvaceae</taxon>
        <taxon>Malvoideae</taxon>
        <taxon>Gossypium</taxon>
    </lineage>
</organism>
<accession>A0A5B6W874</accession>
<dbReference type="OrthoDB" id="5554229at2759"/>
<dbReference type="PROSITE" id="PS50994">
    <property type="entry name" value="INTEGRASE"/>
    <property type="match status" value="1"/>
</dbReference>
<comment type="caution">
    <text evidence="13">The sequence shown here is derived from an EMBL/GenBank/DDBJ whole genome shotgun (WGS) entry which is preliminary data.</text>
</comment>
<evidence type="ECO:0000256" key="5">
    <source>
        <dbReference type="ARBA" id="ARBA00022842"/>
    </source>
</evidence>
<feature type="domain" description="Integrase catalytic" evidence="12">
    <location>
        <begin position="320"/>
        <end position="433"/>
    </location>
</feature>
<dbReference type="InterPro" id="IPR012337">
    <property type="entry name" value="RNaseH-like_sf"/>
</dbReference>
<dbReference type="Pfam" id="PF00385">
    <property type="entry name" value="Chromo"/>
    <property type="match status" value="1"/>
</dbReference>
<dbReference type="GO" id="GO:0046872">
    <property type="term" value="F:metal ion binding"/>
    <property type="evidence" value="ECO:0007669"/>
    <property type="project" value="UniProtKB-KW"/>
</dbReference>
<evidence type="ECO:0000256" key="9">
    <source>
        <dbReference type="ARBA" id="ARBA00023125"/>
    </source>
</evidence>
<keyword evidence="2" id="KW-0479">Metal-binding</keyword>
<dbReference type="InterPro" id="IPR023780">
    <property type="entry name" value="Chromo_domain"/>
</dbReference>
<dbReference type="InterPro" id="IPR043128">
    <property type="entry name" value="Rev_trsase/Diguanyl_cyclase"/>
</dbReference>
<dbReference type="Gene3D" id="3.10.10.10">
    <property type="entry name" value="HIV Type 1 Reverse Transcriptase, subunit A, domain 1"/>
    <property type="match status" value="1"/>
</dbReference>
<dbReference type="GO" id="GO:0015074">
    <property type="term" value="P:DNA integration"/>
    <property type="evidence" value="ECO:0007669"/>
    <property type="project" value="UniProtKB-KW"/>
</dbReference>
<dbReference type="Gene3D" id="3.30.70.270">
    <property type="match status" value="2"/>
</dbReference>
<evidence type="ECO:0000256" key="4">
    <source>
        <dbReference type="ARBA" id="ARBA00022801"/>
    </source>
</evidence>
<keyword evidence="4" id="KW-0378">Hydrolase</keyword>
<proteinExistence type="predicted"/>
<dbReference type="InterPro" id="IPR056924">
    <property type="entry name" value="SH3_Tf2-1"/>
</dbReference>
<dbReference type="PANTHER" id="PTHR37984:SF5">
    <property type="entry name" value="PROTEIN NYNRIN-LIKE"/>
    <property type="match status" value="1"/>
</dbReference>